<dbReference type="GO" id="GO:0008374">
    <property type="term" value="F:O-acyltransferase activity"/>
    <property type="evidence" value="ECO:0007669"/>
    <property type="project" value="InterPro"/>
</dbReference>
<dbReference type="Proteomes" id="UP000813461">
    <property type="component" value="Unassembled WGS sequence"/>
</dbReference>
<sequence>MSNTTSIFTPAPEKSWQPSDSLPAFLWGITLVITSLLIVTFPQHLNRWSAISILIVPACGAFHTGDNIFPDEIFVDYYLRFITILSSHITWLAFRDPSTLATNPMSTKGKLKERHCMCLHGYKLLFNPRGVGTQWEVPILWPGYRYTTEITKETTPHVNQVAKAGRNTLPHQSKWPAIGTRFVYLFFKFAFLCLYYDFLSPSTLLSLTPSDFASLNNTLSFPSRTSFTIRAILTRISLAIGNFLPDYLILSSYHDMFAIFFIGINLDESWEWPPLFGSISEAYSMRRFWGMFWHKLIYRSFNGHASVISTALGMRQKGMAARIVNNWLVFVLSAVMHGLVPWKMGVGCAWRVSAEYWMLQPIAFVVEGVVQWCWARVRQTRLRGVNREVLSGFERGVGYICVITWLLWEAPRRDSAVVRCHTVTSG</sequence>
<dbReference type="GO" id="GO:0006629">
    <property type="term" value="P:lipid metabolic process"/>
    <property type="evidence" value="ECO:0007669"/>
    <property type="project" value="InterPro"/>
</dbReference>
<gene>
    <name evidence="10" type="ORF">FB567DRAFT_545496</name>
</gene>
<dbReference type="GO" id="GO:0016020">
    <property type="term" value="C:membrane"/>
    <property type="evidence" value="ECO:0007669"/>
    <property type="project" value="UniProtKB-SubCell"/>
</dbReference>
<dbReference type="Pfam" id="PF13813">
    <property type="entry name" value="MBOAT_2"/>
    <property type="match status" value="1"/>
</dbReference>
<keyword evidence="4 10" id="KW-0808">Transferase</keyword>
<evidence type="ECO:0000256" key="1">
    <source>
        <dbReference type="ARBA" id="ARBA00004141"/>
    </source>
</evidence>
<dbReference type="PANTHER" id="PTHR31595">
    <property type="entry name" value="LONG-CHAIN-ALCOHOL O-FATTY-ACYLTRANSFERASE 3-RELATED"/>
    <property type="match status" value="1"/>
</dbReference>
<evidence type="ECO:0000256" key="5">
    <source>
        <dbReference type="ARBA" id="ARBA00022692"/>
    </source>
</evidence>
<dbReference type="EMBL" id="JAGMVJ010000003">
    <property type="protein sequence ID" value="KAH7092333.1"/>
    <property type="molecule type" value="Genomic_DNA"/>
</dbReference>
<proteinExistence type="inferred from homology"/>
<comment type="pathway">
    <text evidence="2">Secondary metabolite biosynthesis.</text>
</comment>
<feature type="transmembrane region" description="Helical" evidence="8">
    <location>
        <begin position="182"/>
        <end position="207"/>
    </location>
</feature>
<dbReference type="PANTHER" id="PTHR31595:SF57">
    <property type="entry name" value="OS04G0481900 PROTEIN"/>
    <property type="match status" value="1"/>
</dbReference>
<evidence type="ECO:0000256" key="2">
    <source>
        <dbReference type="ARBA" id="ARBA00005179"/>
    </source>
</evidence>
<keyword evidence="6 8" id="KW-1133">Transmembrane helix</keyword>
<protein>
    <submittedName>
        <fullName evidence="10">Membrane bound O-acyl transferase family-domain-containing protein</fullName>
    </submittedName>
</protein>
<dbReference type="AlphaFoldDB" id="A0A8K0RCY9"/>
<evidence type="ECO:0000259" key="9">
    <source>
        <dbReference type="Pfam" id="PF13813"/>
    </source>
</evidence>
<dbReference type="InterPro" id="IPR032805">
    <property type="entry name" value="Wax_synthase_dom"/>
</dbReference>
<reference evidence="10" key="1">
    <citation type="journal article" date="2021" name="Nat. Commun.">
        <title>Genetic determinants of endophytism in the Arabidopsis root mycobiome.</title>
        <authorList>
            <person name="Mesny F."/>
            <person name="Miyauchi S."/>
            <person name="Thiergart T."/>
            <person name="Pickel B."/>
            <person name="Atanasova L."/>
            <person name="Karlsson M."/>
            <person name="Huettel B."/>
            <person name="Barry K.W."/>
            <person name="Haridas S."/>
            <person name="Chen C."/>
            <person name="Bauer D."/>
            <person name="Andreopoulos W."/>
            <person name="Pangilinan J."/>
            <person name="LaButti K."/>
            <person name="Riley R."/>
            <person name="Lipzen A."/>
            <person name="Clum A."/>
            <person name="Drula E."/>
            <person name="Henrissat B."/>
            <person name="Kohler A."/>
            <person name="Grigoriev I.V."/>
            <person name="Martin F.M."/>
            <person name="Hacquard S."/>
        </authorList>
    </citation>
    <scope>NUCLEOTIDE SEQUENCE</scope>
    <source>
        <strain evidence="10">MPI-SDFR-AT-0120</strain>
    </source>
</reference>
<evidence type="ECO:0000256" key="3">
    <source>
        <dbReference type="ARBA" id="ARBA00007282"/>
    </source>
</evidence>
<comment type="subcellular location">
    <subcellularLocation>
        <location evidence="1">Membrane</location>
        <topology evidence="1">Multi-pass membrane protein</topology>
    </subcellularLocation>
</comment>
<name>A0A8K0RCY9_9PLEO</name>
<comment type="caution">
    <text evidence="10">The sequence shown here is derived from an EMBL/GenBank/DDBJ whole genome shotgun (WGS) entry which is preliminary data.</text>
</comment>
<feature type="transmembrane region" description="Helical" evidence="8">
    <location>
        <begin position="324"/>
        <end position="344"/>
    </location>
</feature>
<accession>A0A8K0RCY9</accession>
<evidence type="ECO:0000256" key="4">
    <source>
        <dbReference type="ARBA" id="ARBA00022679"/>
    </source>
</evidence>
<evidence type="ECO:0000313" key="10">
    <source>
        <dbReference type="EMBL" id="KAH7092333.1"/>
    </source>
</evidence>
<feature type="transmembrane region" description="Helical" evidence="8">
    <location>
        <begin position="24"/>
        <end position="41"/>
    </location>
</feature>
<evidence type="ECO:0000256" key="7">
    <source>
        <dbReference type="ARBA" id="ARBA00023136"/>
    </source>
</evidence>
<keyword evidence="11" id="KW-1185">Reference proteome</keyword>
<dbReference type="OrthoDB" id="1077582at2759"/>
<evidence type="ECO:0000256" key="6">
    <source>
        <dbReference type="ARBA" id="ARBA00022989"/>
    </source>
</evidence>
<keyword evidence="7 8" id="KW-0472">Membrane</keyword>
<feature type="transmembrane region" description="Helical" evidence="8">
    <location>
        <begin position="227"/>
        <end position="250"/>
    </location>
</feature>
<evidence type="ECO:0000256" key="8">
    <source>
        <dbReference type="SAM" id="Phobius"/>
    </source>
</evidence>
<organism evidence="10 11">
    <name type="scientific">Paraphoma chrysanthemicola</name>
    <dbReference type="NCBI Taxonomy" id="798071"/>
    <lineage>
        <taxon>Eukaryota</taxon>
        <taxon>Fungi</taxon>
        <taxon>Dikarya</taxon>
        <taxon>Ascomycota</taxon>
        <taxon>Pezizomycotina</taxon>
        <taxon>Dothideomycetes</taxon>
        <taxon>Pleosporomycetidae</taxon>
        <taxon>Pleosporales</taxon>
        <taxon>Pleosporineae</taxon>
        <taxon>Phaeosphaeriaceae</taxon>
        <taxon>Paraphoma</taxon>
    </lineage>
</organism>
<keyword evidence="5 8" id="KW-0812">Transmembrane</keyword>
<comment type="similarity">
    <text evidence="3">Belongs to the wax synthase family.</text>
</comment>
<feature type="domain" description="Wax synthase" evidence="9">
    <location>
        <begin position="272"/>
        <end position="349"/>
    </location>
</feature>
<evidence type="ECO:0000313" key="11">
    <source>
        <dbReference type="Proteomes" id="UP000813461"/>
    </source>
</evidence>
<feature type="transmembrane region" description="Helical" evidence="8">
    <location>
        <begin position="356"/>
        <end position="377"/>
    </location>
</feature>
<dbReference type="InterPro" id="IPR044851">
    <property type="entry name" value="Wax_synthase"/>
</dbReference>